<dbReference type="InterPro" id="IPR020070">
    <property type="entry name" value="Ribosomal_bL9_N"/>
</dbReference>
<dbReference type="GO" id="GO:0019843">
    <property type="term" value="F:rRNA binding"/>
    <property type="evidence" value="ECO:0007669"/>
    <property type="project" value="UniProtKB-UniRule"/>
</dbReference>
<dbReference type="OrthoDB" id="9788336at2"/>
<dbReference type="Gene3D" id="3.10.430.100">
    <property type="entry name" value="Ribosomal protein L9, C-terminal domain"/>
    <property type="match status" value="1"/>
</dbReference>
<dbReference type="SUPFAM" id="SSF55658">
    <property type="entry name" value="L9 N-domain-like"/>
    <property type="match status" value="1"/>
</dbReference>
<accession>C8X261</accession>
<dbReference type="Proteomes" id="UP000001052">
    <property type="component" value="Chromosome"/>
</dbReference>
<comment type="function">
    <text evidence="7">Binds to the 23S rRNA.</text>
</comment>
<dbReference type="SUPFAM" id="SSF55653">
    <property type="entry name" value="Ribosomal protein L9 C-domain"/>
    <property type="match status" value="1"/>
</dbReference>
<dbReference type="HOGENOM" id="CLU_078938_3_0_7"/>
<sequence>MKVILRSDMDNLGRLGEEVNVRPGYARNYLVPKGLAMEATPANKNAFEQERRKLQEKMDAVRADAEQVAEKLENAVVELSVRVGENEKLYGSVTSGHIADALAEQGIVIDKKKIVLENPIRSLGEFDIDVKLHPDVQTTLKVVVKRHDREEQPKEQQEEE</sequence>
<evidence type="ECO:0000256" key="1">
    <source>
        <dbReference type="ARBA" id="ARBA00010605"/>
    </source>
</evidence>
<evidence type="ECO:0000256" key="7">
    <source>
        <dbReference type="HAMAP-Rule" id="MF_00503"/>
    </source>
</evidence>
<dbReference type="KEGG" id="drt:Dret_1096"/>
<reference evidence="10 11" key="2">
    <citation type="journal article" date="2010" name="Stand. Genomic Sci.">
        <title>Complete genome sequence of Desulfohalobium retbaense type strain (HR(100)).</title>
        <authorList>
            <person name="Spring S."/>
            <person name="Nolan M."/>
            <person name="Lapidus A."/>
            <person name="Glavina Del Rio T."/>
            <person name="Copeland A."/>
            <person name="Tice H."/>
            <person name="Cheng J.F."/>
            <person name="Lucas S."/>
            <person name="Land M."/>
            <person name="Chen F."/>
            <person name="Bruce D."/>
            <person name="Goodwin L."/>
            <person name="Pitluck S."/>
            <person name="Ivanova N."/>
            <person name="Mavromatis K."/>
            <person name="Mikhailova N."/>
            <person name="Pati A."/>
            <person name="Chen A."/>
            <person name="Palaniappan K."/>
            <person name="Hauser L."/>
            <person name="Chang Y.J."/>
            <person name="Jeffries C.D."/>
            <person name="Munk C."/>
            <person name="Kiss H."/>
            <person name="Chain P."/>
            <person name="Han C."/>
            <person name="Brettin T."/>
            <person name="Detter J.C."/>
            <person name="Schuler E."/>
            <person name="Goker M."/>
            <person name="Rohde M."/>
            <person name="Bristow J."/>
            <person name="Eisen J.A."/>
            <person name="Markowitz V."/>
            <person name="Hugenholtz P."/>
            <person name="Kyrpides N.C."/>
            <person name="Klenk H.P."/>
        </authorList>
    </citation>
    <scope>NUCLEOTIDE SEQUENCE [LARGE SCALE GENOMIC DNA]</scope>
    <source>
        <strain evidence="10 11">DSM 5692</strain>
    </source>
</reference>
<dbReference type="InterPro" id="IPR036935">
    <property type="entry name" value="Ribosomal_bL9_N_sf"/>
</dbReference>
<dbReference type="InterPro" id="IPR009027">
    <property type="entry name" value="Ribosomal_bL9/RNase_H1_N"/>
</dbReference>
<comment type="similarity">
    <text evidence="1 7">Belongs to the bacterial ribosomal protein bL9 family.</text>
</comment>
<dbReference type="Pfam" id="PF03948">
    <property type="entry name" value="Ribosomal_L9_C"/>
    <property type="match status" value="1"/>
</dbReference>
<dbReference type="Pfam" id="PF01281">
    <property type="entry name" value="Ribosomal_L9_N"/>
    <property type="match status" value="1"/>
</dbReference>
<keyword evidence="3 7" id="KW-0694">RNA-binding</keyword>
<keyword evidence="8" id="KW-0175">Coiled coil</keyword>
<dbReference type="PROSITE" id="PS00651">
    <property type="entry name" value="RIBOSOMAL_L9"/>
    <property type="match status" value="1"/>
</dbReference>
<protein>
    <recommendedName>
        <fullName evidence="6 7">Large ribosomal subunit protein bL9</fullName>
    </recommendedName>
</protein>
<evidence type="ECO:0000256" key="2">
    <source>
        <dbReference type="ARBA" id="ARBA00022730"/>
    </source>
</evidence>
<evidence type="ECO:0000313" key="11">
    <source>
        <dbReference type="Proteomes" id="UP000001052"/>
    </source>
</evidence>
<feature type="domain" description="Ribosomal protein L9" evidence="9">
    <location>
        <begin position="13"/>
        <end position="40"/>
    </location>
</feature>
<dbReference type="GO" id="GO:0005840">
    <property type="term" value="C:ribosome"/>
    <property type="evidence" value="ECO:0007669"/>
    <property type="project" value="UniProtKB-KW"/>
</dbReference>
<dbReference type="InterPro" id="IPR000244">
    <property type="entry name" value="Ribosomal_bL9"/>
</dbReference>
<dbReference type="STRING" id="485915.Dret_1096"/>
<dbReference type="Gene3D" id="3.40.5.10">
    <property type="entry name" value="Ribosomal protein L9, N-terminal domain"/>
    <property type="match status" value="1"/>
</dbReference>
<keyword evidence="11" id="KW-1185">Reference proteome</keyword>
<proteinExistence type="inferred from homology"/>
<evidence type="ECO:0000256" key="3">
    <source>
        <dbReference type="ARBA" id="ARBA00022884"/>
    </source>
</evidence>
<dbReference type="InterPro" id="IPR036791">
    <property type="entry name" value="Ribosomal_bL9_C_sf"/>
</dbReference>
<dbReference type="eggNOG" id="COG0359">
    <property type="taxonomic scope" value="Bacteria"/>
</dbReference>
<name>C8X261_DESRD</name>
<dbReference type="NCBIfam" id="TIGR00158">
    <property type="entry name" value="L9"/>
    <property type="match status" value="1"/>
</dbReference>
<reference evidence="11" key="1">
    <citation type="submission" date="2009-09" db="EMBL/GenBank/DDBJ databases">
        <title>The complete chromosome of Desulfohalobium retbaense DSM 5692.</title>
        <authorList>
            <consortium name="US DOE Joint Genome Institute (JGI-PGF)"/>
            <person name="Lucas S."/>
            <person name="Copeland A."/>
            <person name="Lapidus A."/>
            <person name="Glavina del Rio T."/>
            <person name="Dalin E."/>
            <person name="Tice H."/>
            <person name="Bruce D."/>
            <person name="Goodwin L."/>
            <person name="Pitluck S."/>
            <person name="Kyrpides N."/>
            <person name="Mavromatis K."/>
            <person name="Ivanova N."/>
            <person name="Mikhailova N."/>
            <person name="Munk A.C."/>
            <person name="Brettin T."/>
            <person name="Detter J.C."/>
            <person name="Han C."/>
            <person name="Tapia R."/>
            <person name="Larimer F."/>
            <person name="Land M."/>
            <person name="Hauser L."/>
            <person name="Markowitz V."/>
            <person name="Cheng J.-F."/>
            <person name="Hugenholtz P."/>
            <person name="Woyke T."/>
            <person name="Wu D."/>
            <person name="Spring S."/>
            <person name="Klenk H.-P."/>
            <person name="Eisen J.A."/>
        </authorList>
    </citation>
    <scope>NUCLEOTIDE SEQUENCE [LARGE SCALE GENOMIC DNA]</scope>
    <source>
        <strain evidence="11">DSM 5692</strain>
    </source>
</reference>
<feature type="coiled-coil region" evidence="8">
    <location>
        <begin position="44"/>
        <end position="82"/>
    </location>
</feature>
<keyword evidence="4 7" id="KW-0689">Ribosomal protein</keyword>
<dbReference type="PANTHER" id="PTHR21368">
    <property type="entry name" value="50S RIBOSOMAL PROTEIN L9"/>
    <property type="match status" value="1"/>
</dbReference>
<dbReference type="RefSeq" id="WP_015751535.1">
    <property type="nucleotide sequence ID" value="NC_013223.1"/>
</dbReference>
<gene>
    <name evidence="7" type="primary">rplI</name>
    <name evidence="10" type="ordered locus">Dret_1096</name>
</gene>
<dbReference type="AlphaFoldDB" id="C8X261"/>
<dbReference type="GO" id="GO:0003735">
    <property type="term" value="F:structural constituent of ribosome"/>
    <property type="evidence" value="ECO:0007669"/>
    <property type="project" value="InterPro"/>
</dbReference>
<dbReference type="GO" id="GO:1990904">
    <property type="term" value="C:ribonucleoprotein complex"/>
    <property type="evidence" value="ECO:0007669"/>
    <property type="project" value="UniProtKB-KW"/>
</dbReference>
<evidence type="ECO:0000313" key="10">
    <source>
        <dbReference type="EMBL" id="ACV68384.1"/>
    </source>
</evidence>
<evidence type="ECO:0000256" key="8">
    <source>
        <dbReference type="SAM" id="Coils"/>
    </source>
</evidence>
<evidence type="ECO:0000256" key="5">
    <source>
        <dbReference type="ARBA" id="ARBA00023274"/>
    </source>
</evidence>
<evidence type="ECO:0000256" key="4">
    <source>
        <dbReference type="ARBA" id="ARBA00022980"/>
    </source>
</evidence>
<evidence type="ECO:0000256" key="6">
    <source>
        <dbReference type="ARBA" id="ARBA00035292"/>
    </source>
</evidence>
<keyword evidence="2 7" id="KW-0699">rRNA-binding</keyword>
<organism evidence="10 11">
    <name type="scientific">Desulfohalobium retbaense (strain ATCC 49708 / DSM 5692 / JCM 16813 / HR100)</name>
    <dbReference type="NCBI Taxonomy" id="485915"/>
    <lineage>
        <taxon>Bacteria</taxon>
        <taxon>Pseudomonadati</taxon>
        <taxon>Thermodesulfobacteriota</taxon>
        <taxon>Desulfovibrionia</taxon>
        <taxon>Desulfovibrionales</taxon>
        <taxon>Desulfohalobiaceae</taxon>
        <taxon>Desulfohalobium</taxon>
    </lineage>
</organism>
<dbReference type="InterPro" id="IPR020069">
    <property type="entry name" value="Ribosomal_bL9_C"/>
</dbReference>
<dbReference type="GO" id="GO:0006412">
    <property type="term" value="P:translation"/>
    <property type="evidence" value="ECO:0007669"/>
    <property type="project" value="UniProtKB-UniRule"/>
</dbReference>
<dbReference type="HAMAP" id="MF_00503">
    <property type="entry name" value="Ribosomal_bL9"/>
    <property type="match status" value="1"/>
</dbReference>
<dbReference type="EMBL" id="CP001734">
    <property type="protein sequence ID" value="ACV68384.1"/>
    <property type="molecule type" value="Genomic_DNA"/>
</dbReference>
<dbReference type="InterPro" id="IPR020594">
    <property type="entry name" value="Ribosomal_bL9_bac/chp"/>
</dbReference>
<evidence type="ECO:0000259" key="9">
    <source>
        <dbReference type="PROSITE" id="PS00651"/>
    </source>
</evidence>
<keyword evidence="5 7" id="KW-0687">Ribonucleoprotein</keyword>